<evidence type="ECO:0000313" key="3">
    <source>
        <dbReference type="Proteomes" id="UP001620645"/>
    </source>
</evidence>
<reference evidence="2 3" key="1">
    <citation type="submission" date="2024-10" db="EMBL/GenBank/DDBJ databases">
        <authorList>
            <person name="Kim D."/>
        </authorList>
    </citation>
    <scope>NUCLEOTIDE SEQUENCE [LARGE SCALE GENOMIC DNA]</scope>
    <source>
        <strain evidence="2">Taebaek</strain>
    </source>
</reference>
<dbReference type="InterPro" id="IPR039260">
    <property type="entry name" value="Cpg-3"/>
</dbReference>
<keyword evidence="1" id="KW-0732">Signal</keyword>
<organism evidence="2 3">
    <name type="scientific">Heterodera schachtii</name>
    <name type="common">Sugarbeet cyst nematode worm</name>
    <name type="synonym">Tylenchus schachtii</name>
    <dbReference type="NCBI Taxonomy" id="97005"/>
    <lineage>
        <taxon>Eukaryota</taxon>
        <taxon>Metazoa</taxon>
        <taxon>Ecdysozoa</taxon>
        <taxon>Nematoda</taxon>
        <taxon>Chromadorea</taxon>
        <taxon>Rhabditida</taxon>
        <taxon>Tylenchina</taxon>
        <taxon>Tylenchomorpha</taxon>
        <taxon>Tylenchoidea</taxon>
        <taxon>Heteroderidae</taxon>
        <taxon>Heteroderinae</taxon>
        <taxon>Heterodera</taxon>
    </lineage>
</organism>
<name>A0ABD2I8X9_HETSC</name>
<dbReference type="PANTHER" id="PTHR37973:SF1">
    <property type="entry name" value="DICKKOPF_N DOMAIN-CONTAINING PROTEIN"/>
    <property type="match status" value="1"/>
</dbReference>
<gene>
    <name evidence="2" type="ORF">niasHS_014459</name>
</gene>
<dbReference type="AlphaFoldDB" id="A0ABD2I8X9"/>
<evidence type="ECO:0000256" key="1">
    <source>
        <dbReference type="SAM" id="SignalP"/>
    </source>
</evidence>
<dbReference type="PANTHER" id="PTHR37973">
    <property type="entry name" value="CHONDROITIN PROTEOGLYCAN 3"/>
    <property type="match status" value="1"/>
</dbReference>
<dbReference type="EMBL" id="JBICCN010000333">
    <property type="protein sequence ID" value="KAL3076554.1"/>
    <property type="molecule type" value="Genomic_DNA"/>
</dbReference>
<feature type="signal peptide" evidence="1">
    <location>
        <begin position="1"/>
        <end position="25"/>
    </location>
</feature>
<protein>
    <submittedName>
        <fullName evidence="2">Uncharacterized protein</fullName>
    </submittedName>
</protein>
<dbReference type="Proteomes" id="UP001620645">
    <property type="component" value="Unassembled WGS sequence"/>
</dbReference>
<proteinExistence type="predicted"/>
<sequence length="189" mass="20709">MALANIFHFNLLLFFIVLAKLSSHASPSVDFDDEEERNFFRIGKNGTDRRRAAAALKKCVPGAECVKHSDCARKEGPPPRQLLLISGAAANARHFCKGIRVGKCDCTVCKMHRRCKNDRSCGGLIGSCRPSGHCDCYNAARKLYAADHLRGHTAKIAAYTQLCYMDTCENSDDCFGLPCLKGECVCATS</sequence>
<comment type="caution">
    <text evidence="2">The sequence shown here is derived from an EMBL/GenBank/DDBJ whole genome shotgun (WGS) entry which is preliminary data.</text>
</comment>
<keyword evidence="3" id="KW-1185">Reference proteome</keyword>
<accession>A0ABD2I8X9</accession>
<evidence type="ECO:0000313" key="2">
    <source>
        <dbReference type="EMBL" id="KAL3076554.1"/>
    </source>
</evidence>
<feature type="chain" id="PRO_5044886100" evidence="1">
    <location>
        <begin position="26"/>
        <end position="189"/>
    </location>
</feature>